<evidence type="ECO:0000259" key="2">
    <source>
        <dbReference type="Pfam" id="PF18705"/>
    </source>
</evidence>
<dbReference type="Gene3D" id="2.60.40.1630">
    <property type="entry name" value="bacillus anthracis domain"/>
    <property type="match status" value="1"/>
</dbReference>
<evidence type="ECO:0000259" key="1">
    <source>
        <dbReference type="Pfam" id="PF13786"/>
    </source>
</evidence>
<evidence type="ECO:0000313" key="3">
    <source>
        <dbReference type="EMBL" id="MBY0754454.1"/>
    </source>
</evidence>
<organism evidence="3 4">
    <name type="scientific">Clostridium sardiniense</name>
    <name type="common">Clostridium absonum</name>
    <dbReference type="NCBI Taxonomy" id="29369"/>
    <lineage>
        <taxon>Bacteria</taxon>
        <taxon>Bacillati</taxon>
        <taxon>Bacillota</taxon>
        <taxon>Clostridia</taxon>
        <taxon>Eubacteriales</taxon>
        <taxon>Clostridiaceae</taxon>
        <taxon>Clostridium</taxon>
    </lineage>
</organism>
<dbReference type="Pfam" id="PF18705">
    <property type="entry name" value="DUF5643"/>
    <property type="match status" value="1"/>
</dbReference>
<comment type="caution">
    <text evidence="3">The sequence shown here is derived from an EMBL/GenBank/DDBJ whole genome shotgun (WGS) entry which is preliminary data.</text>
</comment>
<proteinExistence type="predicted"/>
<dbReference type="EMBL" id="JAIKTU010000002">
    <property type="protein sequence ID" value="MBY0754454.1"/>
    <property type="molecule type" value="Genomic_DNA"/>
</dbReference>
<feature type="domain" description="DUF4179" evidence="1">
    <location>
        <begin position="41"/>
        <end position="131"/>
    </location>
</feature>
<sequence>MKKDIYEILNDSNIGIDNYIKYELNDIEKKKMKNNFRKSIKNKKSIKKLPIAIAISLLLTTALVTTNLGSEILVSATIATSNISSYLGLNKNLDKYSTIINKYISKNGVTISLNDVILNNNELIVSSTIQSSKGDATNEGFHEYSKIFINGKRIKSGSTGSSKAIDTSTMASITNYILPDIDLSKEIDIKIIYSDVLVGNKPIYGPWIFEFKANGSDLSKDTKRIALNNSFSLDNGNEVTLNEFTSNSMEQEIFYTIKNNNSTDKNVYDIKLVGTDNLNNPIEFDLSSGNYTGGILKLEPVLGKLSDKATSISLTPYAVKFPEKSGKLSDDFKKIGDKFTINFDN</sequence>
<dbReference type="RefSeq" id="WP_221859077.1">
    <property type="nucleotide sequence ID" value="NZ_JAIKTU010000002.1"/>
</dbReference>
<dbReference type="Pfam" id="PF13786">
    <property type="entry name" value="DUF4179"/>
    <property type="match status" value="1"/>
</dbReference>
<keyword evidence="4" id="KW-1185">Reference proteome</keyword>
<dbReference type="InterPro" id="IPR025436">
    <property type="entry name" value="DUF4179"/>
</dbReference>
<accession>A0ABS7KUG7</accession>
<evidence type="ECO:0000313" key="4">
    <source>
        <dbReference type="Proteomes" id="UP001299068"/>
    </source>
</evidence>
<dbReference type="Proteomes" id="UP001299068">
    <property type="component" value="Unassembled WGS sequence"/>
</dbReference>
<protein>
    <submittedName>
        <fullName evidence="3">DUF4179 domain-containing protein</fullName>
    </submittedName>
</protein>
<gene>
    <name evidence="3" type="ORF">K5V21_03190</name>
</gene>
<name>A0ABS7KUG7_CLOSR</name>
<dbReference type="InterPro" id="IPR040680">
    <property type="entry name" value="DUF5643"/>
</dbReference>
<feature type="domain" description="DUF5643" evidence="2">
    <location>
        <begin position="222"/>
        <end position="334"/>
    </location>
</feature>
<reference evidence="3 4" key="1">
    <citation type="journal article" date="2021" name="Cell Host Microbe">
        <title>in vivo commensal control of Clostridioides difficile virulence.</title>
        <authorList>
            <person name="Girinathan B.P."/>
            <person name="Dibenedetto N."/>
            <person name="Worley J.N."/>
            <person name="Peltier J."/>
            <person name="Arrieta-Ortiz M.L."/>
            <person name="Rupa Christinal Immanuel S."/>
            <person name="Lavin R."/>
            <person name="Delaney M.L."/>
            <person name="Cummins C."/>
            <person name="Hoffmann M."/>
            <person name="Luo Y."/>
            <person name="Gonzalez-Escalona N."/>
            <person name="Allard M."/>
            <person name="Onderdonk A.B."/>
            <person name="Gerber G.K."/>
            <person name="Sonenshein A.L."/>
            <person name="Baliga N."/>
            <person name="Dupuy B."/>
            <person name="Bry L."/>
        </authorList>
    </citation>
    <scope>NUCLEOTIDE SEQUENCE [LARGE SCALE GENOMIC DNA]</scope>
    <source>
        <strain evidence="3 4">DSM 599</strain>
    </source>
</reference>